<evidence type="ECO:0000313" key="2">
    <source>
        <dbReference type="Proteomes" id="UP001239111"/>
    </source>
</evidence>
<keyword evidence="2" id="KW-1185">Reference proteome</keyword>
<organism evidence="1 2">
    <name type="scientific">Eretmocerus hayati</name>
    <dbReference type="NCBI Taxonomy" id="131215"/>
    <lineage>
        <taxon>Eukaryota</taxon>
        <taxon>Metazoa</taxon>
        <taxon>Ecdysozoa</taxon>
        <taxon>Arthropoda</taxon>
        <taxon>Hexapoda</taxon>
        <taxon>Insecta</taxon>
        <taxon>Pterygota</taxon>
        <taxon>Neoptera</taxon>
        <taxon>Endopterygota</taxon>
        <taxon>Hymenoptera</taxon>
        <taxon>Apocrita</taxon>
        <taxon>Proctotrupomorpha</taxon>
        <taxon>Chalcidoidea</taxon>
        <taxon>Aphelinidae</taxon>
        <taxon>Aphelininae</taxon>
        <taxon>Eretmocerus</taxon>
    </lineage>
</organism>
<comment type="caution">
    <text evidence="1">The sequence shown here is derived from an EMBL/GenBank/DDBJ whole genome shotgun (WGS) entry which is preliminary data.</text>
</comment>
<reference evidence="1" key="1">
    <citation type="submission" date="2023-04" db="EMBL/GenBank/DDBJ databases">
        <title>A chromosome-level genome assembly of the parasitoid wasp Eretmocerus hayati.</title>
        <authorList>
            <person name="Zhong Y."/>
            <person name="Liu S."/>
            <person name="Liu Y."/>
        </authorList>
    </citation>
    <scope>NUCLEOTIDE SEQUENCE</scope>
    <source>
        <strain evidence="1">ZJU_SS_LIU_2023</strain>
    </source>
</reference>
<evidence type="ECO:0000313" key="1">
    <source>
        <dbReference type="EMBL" id="KAJ8665976.1"/>
    </source>
</evidence>
<protein>
    <submittedName>
        <fullName evidence="1">Uncharacterized protein</fullName>
    </submittedName>
</protein>
<proteinExistence type="predicted"/>
<dbReference type="Proteomes" id="UP001239111">
    <property type="component" value="Chromosome 4"/>
</dbReference>
<sequence>MLFRFSTRSQLKVLIITALLQALTFLYYIFISMDTFVTKKLSDWNLRDFIPIFQRVGIDEETLFLIDDDMLTELFDKDTKFGHMKRFQNRLKELKGSLAHDDKSVDSLKSSSSIPSSPLRDRTNDQNISRNNSSSIIQSHSSQQSVNNENSQITIISNTSDDSLNSSASQISIQVIPSRKLTVVELLLSTQRGLVIRKEYETFNKMNKSLLSSLLLDYEFEYTKSYRIVRDRFDELAHQSSVYFVLRGKSPEQVHLILYFRYQKGTKTSKAIDAGVCYYDKYLNCRRHYIKINLIPKSAILAEGSNEEFGHELWCIDWDFMTQVDEPNFSEIWQALTPLIIDITKEKDKYDLTLQVLESSGKSHVAALLCLTRLLCNLIGKRKASVATKRPIGPYVAVVGDYAHEGTVEIENDTRGFEIFVVVNKIDYKIPSNKVLDAVVTCYKSFASLNIPYPAETKMAWLFLQEFIFKNIPGKPNRIAAVTNLIDSVKEKQAELDAILNADDDATVEIENLG</sequence>
<accession>A0ACC2N4H7</accession>
<name>A0ACC2N4H7_9HYME</name>
<gene>
    <name evidence="1" type="ORF">QAD02_007638</name>
</gene>
<dbReference type="EMBL" id="CM056744">
    <property type="protein sequence ID" value="KAJ8665976.1"/>
    <property type="molecule type" value="Genomic_DNA"/>
</dbReference>